<gene>
    <name evidence="3" type="ORF">DSCO28_10900</name>
</gene>
<feature type="coiled-coil region" evidence="1">
    <location>
        <begin position="68"/>
        <end position="119"/>
    </location>
</feature>
<evidence type="ECO:0000313" key="4">
    <source>
        <dbReference type="Proteomes" id="UP000425960"/>
    </source>
</evidence>
<dbReference type="EMBL" id="AP021876">
    <property type="protein sequence ID" value="BBO80524.1"/>
    <property type="molecule type" value="Genomic_DNA"/>
</dbReference>
<feature type="transmembrane region" description="Helical" evidence="2">
    <location>
        <begin position="47"/>
        <end position="71"/>
    </location>
</feature>
<name>A0A5K7ZGQ4_9BACT</name>
<reference evidence="3 4" key="1">
    <citation type="submission" date="2019-11" db="EMBL/GenBank/DDBJ databases">
        <title>Comparative genomics of hydrocarbon-degrading Desulfosarcina strains.</title>
        <authorList>
            <person name="Watanabe M."/>
            <person name="Kojima H."/>
            <person name="Fukui M."/>
        </authorList>
    </citation>
    <scope>NUCLEOTIDE SEQUENCE [LARGE SCALE GENOMIC DNA]</scope>
    <source>
        <strain evidence="3 4">28bB2T</strain>
    </source>
</reference>
<organism evidence="3 4">
    <name type="scientific">Desulfosarcina ovata subsp. sediminis</name>
    <dbReference type="NCBI Taxonomy" id="885957"/>
    <lineage>
        <taxon>Bacteria</taxon>
        <taxon>Pseudomonadati</taxon>
        <taxon>Thermodesulfobacteriota</taxon>
        <taxon>Desulfobacteria</taxon>
        <taxon>Desulfobacterales</taxon>
        <taxon>Desulfosarcinaceae</taxon>
        <taxon>Desulfosarcina</taxon>
    </lineage>
</organism>
<keyword evidence="2" id="KW-1133">Transmembrane helix</keyword>
<sequence length="174" mass="19639">MAPPKVPYICATFCAFTFGSVVALEGLGIIPSLKVDPNFDPSVAAQFIRVSVVIGLLFIVAYISSFTASVLKQARGRIRLKNKELEEKAFQLENSRNYLKQKNEELQNAIDEIETLKGIIPICANCKKVRDDNGYWNQIEIYIRDHSDADFSHSICPDCMKKLYPDYIPNSEKT</sequence>
<accession>A0A5K7ZGQ4</accession>
<evidence type="ECO:0000256" key="2">
    <source>
        <dbReference type="SAM" id="Phobius"/>
    </source>
</evidence>
<dbReference type="Proteomes" id="UP000425960">
    <property type="component" value="Chromosome"/>
</dbReference>
<proteinExistence type="predicted"/>
<dbReference type="KEGG" id="dov:DSCO28_10900"/>
<keyword evidence="2" id="KW-0472">Membrane</keyword>
<evidence type="ECO:0000256" key="1">
    <source>
        <dbReference type="SAM" id="Coils"/>
    </source>
</evidence>
<keyword evidence="2" id="KW-0812">Transmembrane</keyword>
<dbReference type="RefSeq" id="WP_155321455.1">
    <property type="nucleotide sequence ID" value="NZ_AP021876.1"/>
</dbReference>
<evidence type="ECO:0000313" key="3">
    <source>
        <dbReference type="EMBL" id="BBO80524.1"/>
    </source>
</evidence>
<keyword evidence="1" id="KW-0175">Coiled coil</keyword>
<dbReference type="AlphaFoldDB" id="A0A5K7ZGQ4"/>
<protein>
    <submittedName>
        <fullName evidence="3">Uncharacterized protein</fullName>
    </submittedName>
</protein>